<protein>
    <recommendedName>
        <fullName evidence="2">Sulfotransferase</fullName>
    </recommendedName>
</protein>
<dbReference type="GO" id="GO:0008146">
    <property type="term" value="F:sulfotransferase activity"/>
    <property type="evidence" value="ECO:0007669"/>
    <property type="project" value="InterPro"/>
</dbReference>
<dbReference type="Pfam" id="PF03567">
    <property type="entry name" value="Sulfotransfer_2"/>
    <property type="match status" value="1"/>
</dbReference>
<dbReference type="GO" id="GO:0016020">
    <property type="term" value="C:membrane"/>
    <property type="evidence" value="ECO:0007669"/>
    <property type="project" value="InterPro"/>
</dbReference>
<sequence length="358" mass="39702">MDLRLQQWAKTALLHLFLFGILIGLGLSSCPPLLKRAPRPHALRAWGNMCVISRQHSFVWIPIPKTASSSVRNLLTRSLCCSPDGMDRPACGPTSQPIFFQQVCPPHILRTVSCAAIFSGQVFQGMDRNASSFFYFSVARSPWVRALSSWNYGRLCYANWVQDHKSEQAFPAYPALDAALGSSPGYEVLPAPFLKWFETVHLGPQAFFLVDQTGLSAVDMILRTEHLHSDVLCLFRLLGITTSFVKVGHLRHFPIQHCEHLELTRSIASYYSADFALLSSLGAGYSQVQCDPSTEAIILNADCNCTGSLYCLCKKPGKVALRCDTLACSRSFTNNPCHPKLCSEQEPALDVSLPLFKE</sequence>
<accession>A0A7S3QKA4</accession>
<dbReference type="EMBL" id="HBIP01000574">
    <property type="protein sequence ID" value="CAE0485214.1"/>
    <property type="molecule type" value="Transcribed_RNA"/>
</dbReference>
<organism evidence="1">
    <name type="scientific">Dunaliella tertiolecta</name>
    <name type="common">Green alga</name>
    <dbReference type="NCBI Taxonomy" id="3047"/>
    <lineage>
        <taxon>Eukaryota</taxon>
        <taxon>Viridiplantae</taxon>
        <taxon>Chlorophyta</taxon>
        <taxon>core chlorophytes</taxon>
        <taxon>Chlorophyceae</taxon>
        <taxon>CS clade</taxon>
        <taxon>Chlamydomonadales</taxon>
        <taxon>Dunaliellaceae</taxon>
        <taxon>Dunaliella</taxon>
    </lineage>
</organism>
<proteinExistence type="predicted"/>
<reference evidence="1" key="1">
    <citation type="submission" date="2021-01" db="EMBL/GenBank/DDBJ databases">
        <authorList>
            <person name="Corre E."/>
            <person name="Pelletier E."/>
            <person name="Niang G."/>
            <person name="Scheremetjew M."/>
            <person name="Finn R."/>
            <person name="Kale V."/>
            <person name="Holt S."/>
            <person name="Cochrane G."/>
            <person name="Meng A."/>
            <person name="Brown T."/>
            <person name="Cohen L."/>
        </authorList>
    </citation>
    <scope>NUCLEOTIDE SEQUENCE</scope>
    <source>
        <strain evidence="1">CCMP1320</strain>
    </source>
</reference>
<evidence type="ECO:0000313" key="1">
    <source>
        <dbReference type="EMBL" id="CAE0485214.1"/>
    </source>
</evidence>
<evidence type="ECO:0008006" key="2">
    <source>
        <dbReference type="Google" id="ProtNLM"/>
    </source>
</evidence>
<gene>
    <name evidence="1" type="ORF">DTER00134_LOCUS253</name>
</gene>
<name>A0A7S3QKA4_DUNTE</name>
<dbReference type="PROSITE" id="PS51257">
    <property type="entry name" value="PROKAR_LIPOPROTEIN"/>
    <property type="match status" value="1"/>
</dbReference>
<dbReference type="AlphaFoldDB" id="A0A7S3QKA4"/>
<dbReference type="InterPro" id="IPR005331">
    <property type="entry name" value="Sulfotransferase"/>
</dbReference>